<comment type="caution">
    <text evidence="7">The sequence shown here is derived from an EMBL/GenBank/DDBJ whole genome shotgun (WGS) entry which is preliminary data.</text>
</comment>
<evidence type="ECO:0000256" key="3">
    <source>
        <dbReference type="ARBA" id="ARBA00022692"/>
    </source>
</evidence>
<feature type="transmembrane region" description="Helical" evidence="6">
    <location>
        <begin position="25"/>
        <end position="46"/>
    </location>
</feature>
<dbReference type="InterPro" id="IPR002549">
    <property type="entry name" value="AI-2E-like"/>
</dbReference>
<dbReference type="EMBL" id="BAAALT010000100">
    <property type="protein sequence ID" value="GAA1809909.1"/>
    <property type="molecule type" value="Genomic_DNA"/>
</dbReference>
<evidence type="ECO:0000256" key="2">
    <source>
        <dbReference type="ARBA" id="ARBA00009773"/>
    </source>
</evidence>
<feature type="transmembrane region" description="Helical" evidence="6">
    <location>
        <begin position="282"/>
        <end position="299"/>
    </location>
</feature>
<organism evidence="7 8">
    <name type="scientific">Luedemannella flava</name>
    <dbReference type="NCBI Taxonomy" id="349316"/>
    <lineage>
        <taxon>Bacteria</taxon>
        <taxon>Bacillati</taxon>
        <taxon>Actinomycetota</taxon>
        <taxon>Actinomycetes</taxon>
        <taxon>Micromonosporales</taxon>
        <taxon>Micromonosporaceae</taxon>
        <taxon>Luedemannella</taxon>
    </lineage>
</organism>
<protein>
    <submittedName>
        <fullName evidence="7">AI-2E family transporter</fullName>
    </submittedName>
</protein>
<accession>A0ABP4YES3</accession>
<comment type="subcellular location">
    <subcellularLocation>
        <location evidence="1">Membrane</location>
        <topology evidence="1">Multi-pass membrane protein</topology>
    </subcellularLocation>
</comment>
<evidence type="ECO:0000256" key="4">
    <source>
        <dbReference type="ARBA" id="ARBA00022989"/>
    </source>
</evidence>
<dbReference type="RefSeq" id="WP_344132625.1">
    <property type="nucleotide sequence ID" value="NZ_BAAALT010000100.1"/>
</dbReference>
<keyword evidence="4 6" id="KW-1133">Transmembrane helix</keyword>
<dbReference type="PANTHER" id="PTHR21716:SF66">
    <property type="entry name" value="TRANSPORT PROTEIN SLL0063-RELATED"/>
    <property type="match status" value="1"/>
</dbReference>
<reference evidence="8" key="1">
    <citation type="journal article" date="2019" name="Int. J. Syst. Evol. Microbiol.">
        <title>The Global Catalogue of Microorganisms (GCM) 10K type strain sequencing project: providing services to taxonomists for standard genome sequencing and annotation.</title>
        <authorList>
            <consortium name="The Broad Institute Genomics Platform"/>
            <consortium name="The Broad Institute Genome Sequencing Center for Infectious Disease"/>
            <person name="Wu L."/>
            <person name="Ma J."/>
        </authorList>
    </citation>
    <scope>NUCLEOTIDE SEQUENCE [LARGE SCALE GENOMIC DNA]</scope>
    <source>
        <strain evidence="8">JCM 13250</strain>
    </source>
</reference>
<keyword evidence="5 6" id="KW-0472">Membrane</keyword>
<proteinExistence type="inferred from homology"/>
<comment type="similarity">
    <text evidence="2">Belongs to the autoinducer-2 exporter (AI-2E) (TC 2.A.86) family.</text>
</comment>
<evidence type="ECO:0000256" key="5">
    <source>
        <dbReference type="ARBA" id="ARBA00023136"/>
    </source>
</evidence>
<feature type="transmembrane region" description="Helical" evidence="6">
    <location>
        <begin position="217"/>
        <end position="242"/>
    </location>
</feature>
<evidence type="ECO:0000313" key="8">
    <source>
        <dbReference type="Proteomes" id="UP001500218"/>
    </source>
</evidence>
<dbReference type="PANTHER" id="PTHR21716">
    <property type="entry name" value="TRANSMEMBRANE PROTEIN"/>
    <property type="match status" value="1"/>
</dbReference>
<feature type="transmembrane region" description="Helical" evidence="6">
    <location>
        <begin position="52"/>
        <end position="70"/>
    </location>
</feature>
<dbReference type="Proteomes" id="UP001500218">
    <property type="component" value="Unassembled WGS sequence"/>
</dbReference>
<name>A0ABP4YES3_9ACTN</name>
<gene>
    <name evidence="7" type="ORF">GCM10009682_34510</name>
</gene>
<keyword evidence="3 6" id="KW-0812">Transmembrane</keyword>
<evidence type="ECO:0000256" key="1">
    <source>
        <dbReference type="ARBA" id="ARBA00004141"/>
    </source>
</evidence>
<evidence type="ECO:0000313" key="7">
    <source>
        <dbReference type="EMBL" id="GAA1809909.1"/>
    </source>
</evidence>
<sequence>MTEPAEPAPPARPVRPPDPVSLRTVYRWAVAAGLGLLTVAVAAMAVYTVRSVLILVLIALFVAVSLDPPVRWLVHHRVRRGLAVALIFTIALAVVIGLVAAIWPPLIRQGNNLIHDFPQYISELSARSKAYRELSDRYGLTERLTDFAATVPGKIGGGVVGFIRGFFGAVFTSLLVIVLSIYFLADLPRLRRGVARLFPAGQRPLVRRATDVVVDKVGAYMIGNLLISLVAGIATFAMLSIARVPFALPLAVVVAIADLIPMIGATLGAVITVGFTVILTDFWPHGVAVAIFFVIYQQVENYLIAPRVMRNAVDLPAVAVILAGLTGAAVLGLLGALMAIPVAAVIKVLLSPVIREMDVADPEITDEEAAPS</sequence>
<feature type="transmembrane region" description="Helical" evidence="6">
    <location>
        <begin position="319"/>
        <end position="346"/>
    </location>
</feature>
<feature type="transmembrane region" description="Helical" evidence="6">
    <location>
        <begin position="82"/>
        <end position="103"/>
    </location>
</feature>
<keyword evidence="8" id="KW-1185">Reference proteome</keyword>
<feature type="transmembrane region" description="Helical" evidence="6">
    <location>
        <begin position="162"/>
        <end position="185"/>
    </location>
</feature>
<evidence type="ECO:0000256" key="6">
    <source>
        <dbReference type="SAM" id="Phobius"/>
    </source>
</evidence>
<feature type="transmembrane region" description="Helical" evidence="6">
    <location>
        <begin position="248"/>
        <end position="275"/>
    </location>
</feature>
<dbReference type="Pfam" id="PF01594">
    <property type="entry name" value="AI-2E_transport"/>
    <property type="match status" value="1"/>
</dbReference>